<accession>A0A1G1WTT2</accession>
<evidence type="ECO:0000313" key="3">
    <source>
        <dbReference type="EMBL" id="OGY30587.1"/>
    </source>
</evidence>
<dbReference type="Gene3D" id="3.40.1620.10">
    <property type="entry name" value="YefM-like domain"/>
    <property type="match status" value="1"/>
</dbReference>
<evidence type="ECO:0000256" key="2">
    <source>
        <dbReference type="RuleBase" id="RU362080"/>
    </source>
</evidence>
<comment type="caution">
    <text evidence="3">The sequence shown here is derived from an EMBL/GenBank/DDBJ whole genome shotgun (WGS) entry which is preliminary data.</text>
</comment>
<sequence>MPKSIETTKLRNNLASAIAEVNKKKDFMVITKKGEPVAGIVDLDLLEDIEASKSKAFIESIKEAREQIKRGEFYTHEEVFGDL</sequence>
<dbReference type="InterPro" id="IPR006442">
    <property type="entry name" value="Antitoxin_Phd/YefM"/>
</dbReference>
<organism evidence="3 4">
    <name type="scientific">Candidatus Woykebacteria bacterium RIFCSPLOWO2_01_FULL_41_12</name>
    <dbReference type="NCBI Taxonomy" id="1802604"/>
    <lineage>
        <taxon>Bacteria</taxon>
        <taxon>Candidatus Woykeibacteriota</taxon>
    </lineage>
</organism>
<protein>
    <recommendedName>
        <fullName evidence="2">Antitoxin</fullName>
    </recommendedName>
</protein>
<evidence type="ECO:0000256" key="1">
    <source>
        <dbReference type="ARBA" id="ARBA00009981"/>
    </source>
</evidence>
<reference evidence="3 4" key="1">
    <citation type="journal article" date="2016" name="Nat. Commun.">
        <title>Thousands of microbial genomes shed light on interconnected biogeochemical processes in an aquifer system.</title>
        <authorList>
            <person name="Anantharaman K."/>
            <person name="Brown C.T."/>
            <person name="Hug L.A."/>
            <person name="Sharon I."/>
            <person name="Castelle C.J."/>
            <person name="Probst A.J."/>
            <person name="Thomas B.C."/>
            <person name="Singh A."/>
            <person name="Wilkins M.J."/>
            <person name="Karaoz U."/>
            <person name="Brodie E.L."/>
            <person name="Williams K.H."/>
            <person name="Hubbard S.S."/>
            <person name="Banfield J.F."/>
        </authorList>
    </citation>
    <scope>NUCLEOTIDE SEQUENCE [LARGE SCALE GENOMIC DNA]</scope>
</reference>
<proteinExistence type="inferred from homology"/>
<gene>
    <name evidence="3" type="ORF">A3A57_02260</name>
</gene>
<evidence type="ECO:0000313" key="4">
    <source>
        <dbReference type="Proteomes" id="UP000179279"/>
    </source>
</evidence>
<dbReference type="Pfam" id="PF02604">
    <property type="entry name" value="PhdYeFM_antitox"/>
    <property type="match status" value="1"/>
</dbReference>
<dbReference type="Proteomes" id="UP000179279">
    <property type="component" value="Unassembled WGS sequence"/>
</dbReference>
<comment type="similarity">
    <text evidence="1 2">Belongs to the phD/YefM antitoxin family.</text>
</comment>
<dbReference type="InterPro" id="IPR036165">
    <property type="entry name" value="YefM-like_sf"/>
</dbReference>
<dbReference type="AlphaFoldDB" id="A0A1G1WTT2"/>
<dbReference type="NCBIfam" id="TIGR01552">
    <property type="entry name" value="phd_fam"/>
    <property type="match status" value="1"/>
</dbReference>
<dbReference type="SUPFAM" id="SSF143120">
    <property type="entry name" value="YefM-like"/>
    <property type="match status" value="1"/>
</dbReference>
<comment type="function">
    <text evidence="2">Antitoxin component of a type II toxin-antitoxin (TA) system.</text>
</comment>
<name>A0A1G1WTT2_9BACT</name>
<dbReference type="EMBL" id="MHDA01000048">
    <property type="protein sequence ID" value="OGY30587.1"/>
    <property type="molecule type" value="Genomic_DNA"/>
</dbReference>